<sequence>MDVEKIDKIMNSHNYDPLIDYTVTDIPSPDVSLSDIVFIFFNGVFWNIITLDTVTRYPIIYNKYASDNSQIDVSVIICPLTLRSTIVKGKFRFVKYENATMILTNDDNDLLRNDIGMIVNEKHQVMPNKRFEIKIKTLRSALIDFQDCKYLNPVEKKNPIINNKYYLNDLSIDGSRISSDIHPKTLVMVIQYLSSKGENKNTVIVGADAQKIKATGYDDKSTYFNKYLKKYYDKMIERKGYVINILWCYVKYIYKNAKIIYL</sequence>
<evidence type="ECO:0000313" key="1">
    <source>
        <dbReference type="EMBL" id="QHT25873.1"/>
    </source>
</evidence>
<organism evidence="1">
    <name type="scientific">viral metagenome</name>
    <dbReference type="NCBI Taxonomy" id="1070528"/>
    <lineage>
        <taxon>unclassified sequences</taxon>
        <taxon>metagenomes</taxon>
        <taxon>organismal metagenomes</taxon>
    </lineage>
</organism>
<dbReference type="AlphaFoldDB" id="A0A6C0EBV5"/>
<proteinExistence type="predicted"/>
<dbReference type="EMBL" id="MN739775">
    <property type="protein sequence ID" value="QHT25873.1"/>
    <property type="molecule type" value="Genomic_DNA"/>
</dbReference>
<protein>
    <submittedName>
        <fullName evidence="1">Uncharacterized protein</fullName>
    </submittedName>
</protein>
<accession>A0A6C0EBV5</accession>
<reference evidence="1" key="1">
    <citation type="journal article" date="2020" name="Nature">
        <title>Giant virus diversity and host interactions through global metagenomics.</title>
        <authorList>
            <person name="Schulz F."/>
            <person name="Roux S."/>
            <person name="Paez-Espino D."/>
            <person name="Jungbluth S."/>
            <person name="Walsh D.A."/>
            <person name="Denef V.J."/>
            <person name="McMahon K.D."/>
            <person name="Konstantinidis K.T."/>
            <person name="Eloe-Fadrosh E.A."/>
            <person name="Kyrpides N.C."/>
            <person name="Woyke T."/>
        </authorList>
    </citation>
    <scope>NUCLEOTIDE SEQUENCE</scope>
    <source>
        <strain evidence="1">GVMAG-M-3300023179-27</strain>
    </source>
</reference>
<name>A0A6C0EBV5_9ZZZZ</name>